<dbReference type="InterPro" id="IPR036869">
    <property type="entry name" value="J_dom_sf"/>
</dbReference>
<dbReference type="SUPFAM" id="SSF46565">
    <property type="entry name" value="Chaperone J-domain"/>
    <property type="match status" value="1"/>
</dbReference>
<dbReference type="RefSeq" id="WP_099435912.1">
    <property type="nucleotide sequence ID" value="NZ_WMIA01000020.1"/>
</dbReference>
<dbReference type="EMBL" id="WMIA01000020">
    <property type="protein sequence ID" value="MTF40013.1"/>
    <property type="molecule type" value="Genomic_DNA"/>
</dbReference>
<sequence>MNYYEILEIKHNASAQEIKQAYRRLAKKFHPDSQNNNADHEKIVSLNAAYEILSDPENRHIYDQTLKQNRADSVQYRHGKSNSASEFYRYNRQQQKDTEFSQFQWLQEVYFPVKNLINSIISPLEMEIEELSADIFDDELMSFFMEYLENCQQACNQAQNILTSQKNPSLYAGIAANLYYGLNHLNDGLEELNRFTQTYDESYLHTGRELFYLAEEINQVAEEMAEKFI</sequence>
<proteinExistence type="predicted"/>
<dbReference type="Proteomes" id="UP000437131">
    <property type="component" value="Unassembled WGS sequence"/>
</dbReference>
<dbReference type="PROSITE" id="PS50076">
    <property type="entry name" value="DNAJ_2"/>
    <property type="match status" value="1"/>
</dbReference>
<evidence type="ECO:0000259" key="1">
    <source>
        <dbReference type="PROSITE" id="PS50076"/>
    </source>
</evidence>
<dbReference type="CDD" id="cd06257">
    <property type="entry name" value="DnaJ"/>
    <property type="match status" value="1"/>
</dbReference>
<name>A0A844GWS3_9CHRO</name>
<comment type="caution">
    <text evidence="2">The sequence shown here is derived from an EMBL/GenBank/DDBJ whole genome shotgun (WGS) entry which is preliminary data.</text>
</comment>
<dbReference type="InterPro" id="IPR052763">
    <property type="entry name" value="DnaJ_C4"/>
</dbReference>
<dbReference type="PRINTS" id="PR00625">
    <property type="entry name" value="JDOMAIN"/>
</dbReference>
<dbReference type="PANTHER" id="PTHR44825">
    <property type="match status" value="1"/>
</dbReference>
<dbReference type="InterPro" id="IPR001623">
    <property type="entry name" value="DnaJ_domain"/>
</dbReference>
<reference evidence="2 3" key="1">
    <citation type="submission" date="2019-11" db="EMBL/GenBank/DDBJ databases">
        <title>Isolation of a new High Light Tolerant Cyanobacteria.</title>
        <authorList>
            <person name="Dobson Z."/>
            <person name="Vaughn N."/>
            <person name="Vaughn M."/>
            <person name="Fromme P."/>
            <person name="Mazor Y."/>
        </authorList>
    </citation>
    <scope>NUCLEOTIDE SEQUENCE [LARGE SCALE GENOMIC DNA]</scope>
    <source>
        <strain evidence="2 3">0216</strain>
    </source>
</reference>
<protein>
    <submittedName>
        <fullName evidence="2">DnaJ domain-containing protein</fullName>
    </submittedName>
</protein>
<evidence type="ECO:0000313" key="2">
    <source>
        <dbReference type="EMBL" id="MTF40013.1"/>
    </source>
</evidence>
<dbReference type="SMART" id="SM00271">
    <property type="entry name" value="DnaJ"/>
    <property type="match status" value="1"/>
</dbReference>
<evidence type="ECO:0000313" key="3">
    <source>
        <dbReference type="Proteomes" id="UP000437131"/>
    </source>
</evidence>
<dbReference type="AlphaFoldDB" id="A0A844GWS3"/>
<dbReference type="PANTHER" id="PTHR44825:SF1">
    <property type="entry name" value="DNAJ HOMOLOG SUBFAMILY C MEMBER 4"/>
    <property type="match status" value="1"/>
</dbReference>
<accession>A0A844GWS3</accession>
<organism evidence="2 3">
    <name type="scientific">Cyanobacterium aponinum 0216</name>
    <dbReference type="NCBI Taxonomy" id="2676140"/>
    <lineage>
        <taxon>Bacteria</taxon>
        <taxon>Bacillati</taxon>
        <taxon>Cyanobacteriota</taxon>
        <taxon>Cyanophyceae</taxon>
        <taxon>Oscillatoriophycideae</taxon>
        <taxon>Chroococcales</taxon>
        <taxon>Geminocystaceae</taxon>
        <taxon>Cyanobacterium</taxon>
    </lineage>
</organism>
<dbReference type="Pfam" id="PF00226">
    <property type="entry name" value="DnaJ"/>
    <property type="match status" value="1"/>
</dbReference>
<feature type="domain" description="J" evidence="1">
    <location>
        <begin position="2"/>
        <end position="66"/>
    </location>
</feature>
<dbReference type="Gene3D" id="1.10.287.110">
    <property type="entry name" value="DnaJ domain"/>
    <property type="match status" value="1"/>
</dbReference>
<gene>
    <name evidence="2" type="ORF">GGC33_13900</name>
</gene>